<comment type="cofactor">
    <cofactor evidence="1">
        <name>Mg(2+)</name>
        <dbReference type="ChEBI" id="CHEBI:18420"/>
    </cofactor>
</comment>
<dbReference type="GO" id="GO:0016788">
    <property type="term" value="F:hydrolase activity, acting on ester bonds"/>
    <property type="evidence" value="ECO:0007669"/>
    <property type="project" value="InterPro"/>
</dbReference>
<dbReference type="RefSeq" id="WP_067311561.1">
    <property type="nucleotide sequence ID" value="NZ_CP016279.1"/>
</dbReference>
<proteinExistence type="predicted"/>
<dbReference type="Proteomes" id="UP001519309">
    <property type="component" value="Unassembled WGS sequence"/>
</dbReference>
<dbReference type="GO" id="GO:0004518">
    <property type="term" value="F:nuclease activity"/>
    <property type="evidence" value="ECO:0007669"/>
    <property type="project" value="UniProtKB-KW"/>
</dbReference>
<gene>
    <name evidence="5" type="ORF">AVL59_32060</name>
    <name evidence="6" type="ORF">J2Z21_008377</name>
</gene>
<keyword evidence="3" id="KW-0378">Hydrolase</keyword>
<evidence type="ECO:0000256" key="1">
    <source>
        <dbReference type="ARBA" id="ARBA00001946"/>
    </source>
</evidence>
<evidence type="ECO:0000313" key="6">
    <source>
        <dbReference type="EMBL" id="MBP2055363.1"/>
    </source>
</evidence>
<evidence type="ECO:0000313" key="5">
    <source>
        <dbReference type="EMBL" id="ANP53564.1"/>
    </source>
</evidence>
<dbReference type="InterPro" id="IPR011856">
    <property type="entry name" value="tRNA_endonuc-like_dom_sf"/>
</dbReference>
<protein>
    <recommendedName>
        <fullName evidence="4">VRR-NUC domain-containing protein</fullName>
    </recommendedName>
</protein>
<evidence type="ECO:0000313" key="7">
    <source>
        <dbReference type="Proteomes" id="UP000092659"/>
    </source>
</evidence>
<dbReference type="AlphaFoldDB" id="A0A1B1B430"/>
<dbReference type="KEGG" id="sgs:AVL59_32060"/>
<keyword evidence="8" id="KW-1185">Reference proteome</keyword>
<dbReference type="EMBL" id="CP016279">
    <property type="protein sequence ID" value="ANP53564.1"/>
    <property type="molecule type" value="Genomic_DNA"/>
</dbReference>
<reference evidence="6 8" key="2">
    <citation type="submission" date="2021-03" db="EMBL/GenBank/DDBJ databases">
        <title>Genomic Encyclopedia of Type Strains, Phase IV (KMG-IV): sequencing the most valuable type-strain genomes for metagenomic binning, comparative biology and taxonomic classification.</title>
        <authorList>
            <person name="Goeker M."/>
        </authorList>
    </citation>
    <scope>NUCLEOTIDE SEQUENCE [LARGE SCALE GENOMIC DNA]</scope>
    <source>
        <strain evidence="6 8">DSM 40499</strain>
    </source>
</reference>
<dbReference type="Gene3D" id="3.40.1350.10">
    <property type="match status" value="1"/>
</dbReference>
<dbReference type="STRING" id="68214.AVL59_32060"/>
<dbReference type="Proteomes" id="UP000092659">
    <property type="component" value="Chromosome"/>
</dbReference>
<dbReference type="InterPro" id="IPR014883">
    <property type="entry name" value="VRR_NUC"/>
</dbReference>
<organism evidence="5 7">
    <name type="scientific">Streptomyces griseochromogenes</name>
    <dbReference type="NCBI Taxonomy" id="68214"/>
    <lineage>
        <taxon>Bacteria</taxon>
        <taxon>Bacillati</taxon>
        <taxon>Actinomycetota</taxon>
        <taxon>Actinomycetes</taxon>
        <taxon>Kitasatosporales</taxon>
        <taxon>Streptomycetaceae</taxon>
        <taxon>Streptomyces</taxon>
    </lineage>
</organism>
<dbReference type="Pfam" id="PF08774">
    <property type="entry name" value="VRR_NUC"/>
    <property type="match status" value="1"/>
</dbReference>
<accession>A0A1B1B430</accession>
<keyword evidence="2" id="KW-0540">Nuclease</keyword>
<evidence type="ECO:0000256" key="2">
    <source>
        <dbReference type="ARBA" id="ARBA00022722"/>
    </source>
</evidence>
<evidence type="ECO:0000256" key="3">
    <source>
        <dbReference type="ARBA" id="ARBA00022801"/>
    </source>
</evidence>
<dbReference type="EMBL" id="JAGGLP010000029">
    <property type="protein sequence ID" value="MBP2055363.1"/>
    <property type="molecule type" value="Genomic_DNA"/>
</dbReference>
<name>A0A1B1B430_9ACTN</name>
<sequence length="106" mass="12430">MTEEQFRRHVRKIAALRGWTLAYHTYNSQRSDAGWPDEVYGHPKTKRTIFAEFKSNTGRLRPEQRDWLRHLSACGFETALWRPKDLDLVITVLAPNGPRAQLPDHF</sequence>
<evidence type="ECO:0000313" key="8">
    <source>
        <dbReference type="Proteomes" id="UP001519309"/>
    </source>
</evidence>
<feature type="domain" description="VRR-NUC" evidence="4">
    <location>
        <begin position="15"/>
        <end position="80"/>
    </location>
</feature>
<evidence type="ECO:0000259" key="4">
    <source>
        <dbReference type="Pfam" id="PF08774"/>
    </source>
</evidence>
<reference evidence="5 7" key="1">
    <citation type="submission" date="2016-06" db="EMBL/GenBank/DDBJ databases">
        <title>Complete genome sequence of Streptomyces griseochromogenes ATCC 14511, the Blasticidin S producer.</title>
        <authorList>
            <person name="Wu L."/>
        </authorList>
    </citation>
    <scope>NUCLEOTIDE SEQUENCE [LARGE SCALE GENOMIC DNA]</scope>
    <source>
        <strain evidence="5 7">ATCC 14511</strain>
    </source>
</reference>
<dbReference type="GO" id="GO:0003676">
    <property type="term" value="F:nucleic acid binding"/>
    <property type="evidence" value="ECO:0007669"/>
    <property type="project" value="InterPro"/>
</dbReference>